<dbReference type="Proteomes" id="UP001596317">
    <property type="component" value="Unassembled WGS sequence"/>
</dbReference>
<keyword evidence="3" id="KW-1185">Reference proteome</keyword>
<comment type="caution">
    <text evidence="2">The sequence shown here is derived from an EMBL/GenBank/DDBJ whole genome shotgun (WGS) entry which is preliminary data.</text>
</comment>
<evidence type="ECO:0000313" key="2">
    <source>
        <dbReference type="EMBL" id="MFC6662851.1"/>
    </source>
</evidence>
<evidence type="ECO:0000313" key="3">
    <source>
        <dbReference type="Proteomes" id="UP001596317"/>
    </source>
</evidence>
<name>A0ABW1ZPL5_9DEIO</name>
<feature type="coiled-coil region" evidence="1">
    <location>
        <begin position="223"/>
        <end position="257"/>
    </location>
</feature>
<gene>
    <name evidence="2" type="ORF">ACFP90_22680</name>
</gene>
<dbReference type="RefSeq" id="WP_380058767.1">
    <property type="nucleotide sequence ID" value="NZ_JBHSWB010000002.1"/>
</dbReference>
<keyword evidence="1" id="KW-0175">Coiled coil</keyword>
<organism evidence="2 3">
    <name type="scientific">Deinococcus multiflagellatus</name>
    <dbReference type="NCBI Taxonomy" id="1656887"/>
    <lineage>
        <taxon>Bacteria</taxon>
        <taxon>Thermotogati</taxon>
        <taxon>Deinococcota</taxon>
        <taxon>Deinococci</taxon>
        <taxon>Deinococcales</taxon>
        <taxon>Deinococcaceae</taxon>
        <taxon>Deinococcus</taxon>
    </lineage>
</organism>
<protein>
    <submittedName>
        <fullName evidence="2">Uncharacterized protein</fullName>
    </submittedName>
</protein>
<proteinExistence type="predicted"/>
<sequence length="301" mass="33502">MTRPSRQADGRPLELGVQEYRYQGQNAHLVGGLAYYIRLGGELLTSPGYNTLASLLRRGDQFAWWHNLPDEFSAYLELDQTRVPLTAEQQRRLEAEMARVADLPLGQAVAALRAQQQAADAQRTAEAHARLAVHRERLQARGVPWLMGNELGDSDSVYSLGYAYEMTPQEQAADQAWLGRRVDPWYAEARHPLPLLLLPHLDAEVAALAPQAGPITQEAWDALKALSASRVAARAAREAAEEALETAQREAVFERARKTGERQMLSSWLGEDDSIPDSSLSEFILWALPDGTTTTQRRPCH</sequence>
<reference evidence="3" key="1">
    <citation type="journal article" date="2019" name="Int. J. Syst. Evol. Microbiol.">
        <title>The Global Catalogue of Microorganisms (GCM) 10K type strain sequencing project: providing services to taxonomists for standard genome sequencing and annotation.</title>
        <authorList>
            <consortium name="The Broad Institute Genomics Platform"/>
            <consortium name="The Broad Institute Genome Sequencing Center for Infectious Disease"/>
            <person name="Wu L."/>
            <person name="Ma J."/>
        </authorList>
    </citation>
    <scope>NUCLEOTIDE SEQUENCE [LARGE SCALE GENOMIC DNA]</scope>
    <source>
        <strain evidence="3">CCUG 63830</strain>
    </source>
</reference>
<dbReference type="EMBL" id="JBHSWB010000002">
    <property type="protein sequence ID" value="MFC6662851.1"/>
    <property type="molecule type" value="Genomic_DNA"/>
</dbReference>
<evidence type="ECO:0000256" key="1">
    <source>
        <dbReference type="SAM" id="Coils"/>
    </source>
</evidence>
<accession>A0ABW1ZPL5</accession>